<dbReference type="Gene3D" id="3.30.1330.10">
    <property type="entry name" value="PurM-like, N-terminal domain"/>
    <property type="match status" value="1"/>
</dbReference>
<dbReference type="PANTHER" id="PTHR30270:SF0">
    <property type="entry name" value="THIAMINE-MONOPHOSPHATE KINASE"/>
    <property type="match status" value="1"/>
</dbReference>
<accession>A0A382LSD0</accession>
<proteinExistence type="predicted"/>
<evidence type="ECO:0000259" key="1">
    <source>
        <dbReference type="Pfam" id="PF00586"/>
    </source>
</evidence>
<dbReference type="InterPro" id="IPR036921">
    <property type="entry name" value="PurM-like_N_sf"/>
</dbReference>
<dbReference type="NCBIfam" id="TIGR01379">
    <property type="entry name" value="thiL"/>
    <property type="match status" value="1"/>
</dbReference>
<dbReference type="GO" id="GO:0009228">
    <property type="term" value="P:thiamine biosynthetic process"/>
    <property type="evidence" value="ECO:0007669"/>
    <property type="project" value="InterPro"/>
</dbReference>
<sequence length="187" mass="20309">MEEFNLIRKYFTWPIKDPSVVLGVGDDAALFSLEQGYQLVTTTDTLTEGVHFSASTPAKDIAHKSLAVNLSDIAAMGAKAKYFTLAITLPKIDQFWLKEFSDSLRQLSMHYEVSLIGGDTTKGSLTITITMIGIVQSLKALTRSGARPGDGVYVSGTIGDAGFCFWKLSNGLVPSNQELKRLNCPTP</sequence>
<dbReference type="CDD" id="cd02194">
    <property type="entry name" value="ThiL"/>
    <property type="match status" value="1"/>
</dbReference>
<dbReference type="Pfam" id="PF00586">
    <property type="entry name" value="AIRS"/>
    <property type="match status" value="1"/>
</dbReference>
<organism evidence="2">
    <name type="scientific">marine metagenome</name>
    <dbReference type="NCBI Taxonomy" id="408172"/>
    <lineage>
        <taxon>unclassified sequences</taxon>
        <taxon>metagenomes</taxon>
        <taxon>ecological metagenomes</taxon>
    </lineage>
</organism>
<dbReference type="SUPFAM" id="SSF55326">
    <property type="entry name" value="PurM N-terminal domain-like"/>
    <property type="match status" value="1"/>
</dbReference>
<feature type="domain" description="PurM-like N-terminal" evidence="1">
    <location>
        <begin position="25"/>
        <end position="135"/>
    </location>
</feature>
<dbReference type="PANTHER" id="PTHR30270">
    <property type="entry name" value="THIAMINE-MONOPHOSPHATE KINASE"/>
    <property type="match status" value="1"/>
</dbReference>
<dbReference type="EMBL" id="UINC01088894">
    <property type="protein sequence ID" value="SVC39510.1"/>
    <property type="molecule type" value="Genomic_DNA"/>
</dbReference>
<dbReference type="Gene3D" id="3.90.650.10">
    <property type="entry name" value="PurM-like C-terminal domain"/>
    <property type="match status" value="1"/>
</dbReference>
<dbReference type="AlphaFoldDB" id="A0A382LSD0"/>
<dbReference type="InterPro" id="IPR036676">
    <property type="entry name" value="PurM-like_C_sf"/>
</dbReference>
<dbReference type="InterPro" id="IPR006283">
    <property type="entry name" value="ThiL-like"/>
</dbReference>
<dbReference type="GO" id="GO:0009030">
    <property type="term" value="F:thiamine-phosphate kinase activity"/>
    <property type="evidence" value="ECO:0007669"/>
    <property type="project" value="InterPro"/>
</dbReference>
<name>A0A382LSD0_9ZZZZ</name>
<gene>
    <name evidence="2" type="ORF">METZ01_LOCUS292364</name>
</gene>
<protein>
    <recommendedName>
        <fullName evidence="1">PurM-like N-terminal domain-containing protein</fullName>
    </recommendedName>
</protein>
<evidence type="ECO:0000313" key="2">
    <source>
        <dbReference type="EMBL" id="SVC39510.1"/>
    </source>
</evidence>
<feature type="non-terminal residue" evidence="2">
    <location>
        <position position="187"/>
    </location>
</feature>
<dbReference type="InterPro" id="IPR016188">
    <property type="entry name" value="PurM-like_N"/>
</dbReference>
<reference evidence="2" key="1">
    <citation type="submission" date="2018-05" db="EMBL/GenBank/DDBJ databases">
        <authorList>
            <person name="Lanie J.A."/>
            <person name="Ng W.-L."/>
            <person name="Kazmierczak K.M."/>
            <person name="Andrzejewski T.M."/>
            <person name="Davidsen T.M."/>
            <person name="Wayne K.J."/>
            <person name="Tettelin H."/>
            <person name="Glass J.I."/>
            <person name="Rusch D."/>
            <person name="Podicherti R."/>
            <person name="Tsui H.-C.T."/>
            <person name="Winkler M.E."/>
        </authorList>
    </citation>
    <scope>NUCLEOTIDE SEQUENCE</scope>
</reference>